<keyword evidence="2" id="KW-1185">Reference proteome</keyword>
<proteinExistence type="predicted"/>
<evidence type="ECO:0000313" key="1">
    <source>
        <dbReference type="EMBL" id="PTX63054.1"/>
    </source>
</evidence>
<dbReference type="EMBL" id="QBKT01000002">
    <property type="protein sequence ID" value="PTX63054.1"/>
    <property type="molecule type" value="Genomic_DNA"/>
</dbReference>
<organism evidence="1 2">
    <name type="scientific">Kordia periserrulae</name>
    <dbReference type="NCBI Taxonomy" id="701523"/>
    <lineage>
        <taxon>Bacteria</taxon>
        <taxon>Pseudomonadati</taxon>
        <taxon>Bacteroidota</taxon>
        <taxon>Flavobacteriia</taxon>
        <taxon>Flavobacteriales</taxon>
        <taxon>Flavobacteriaceae</taxon>
        <taxon>Kordia</taxon>
    </lineage>
</organism>
<dbReference type="AlphaFoldDB" id="A0A2T6C421"/>
<reference evidence="1 2" key="1">
    <citation type="submission" date="2018-04" db="EMBL/GenBank/DDBJ databases">
        <title>Genomic Encyclopedia of Archaeal and Bacterial Type Strains, Phase II (KMG-II): from individual species to whole genera.</title>
        <authorList>
            <person name="Goeker M."/>
        </authorList>
    </citation>
    <scope>NUCLEOTIDE SEQUENCE [LARGE SCALE GENOMIC DNA]</scope>
    <source>
        <strain evidence="1 2">DSM 25731</strain>
    </source>
</reference>
<dbReference type="Proteomes" id="UP000244090">
    <property type="component" value="Unassembled WGS sequence"/>
</dbReference>
<protein>
    <submittedName>
        <fullName evidence="1">Uncharacterized protein</fullName>
    </submittedName>
</protein>
<accession>A0A2T6C421</accession>
<gene>
    <name evidence="1" type="ORF">C8N46_102455</name>
</gene>
<name>A0A2T6C421_9FLAO</name>
<evidence type="ECO:0000313" key="2">
    <source>
        <dbReference type="Proteomes" id="UP000244090"/>
    </source>
</evidence>
<comment type="caution">
    <text evidence="1">The sequence shown here is derived from an EMBL/GenBank/DDBJ whole genome shotgun (WGS) entry which is preliminary data.</text>
</comment>
<sequence>MLLELFSFMEELIWCDVNFNAYRIVYVSLQKTTANFPQ</sequence>